<gene>
    <name evidence="1" type="ORF">B0A49_07309</name>
</gene>
<keyword evidence="2" id="KW-1185">Reference proteome</keyword>
<dbReference type="STRING" id="331657.A0A4U0X5A9"/>
<organism evidence="1 2">
    <name type="scientific">Cryomyces minteri</name>
    <dbReference type="NCBI Taxonomy" id="331657"/>
    <lineage>
        <taxon>Eukaryota</taxon>
        <taxon>Fungi</taxon>
        <taxon>Dikarya</taxon>
        <taxon>Ascomycota</taxon>
        <taxon>Pezizomycotina</taxon>
        <taxon>Dothideomycetes</taxon>
        <taxon>Dothideomycetes incertae sedis</taxon>
        <taxon>Cryomyces</taxon>
    </lineage>
</organism>
<proteinExistence type="predicted"/>
<evidence type="ECO:0000313" key="1">
    <source>
        <dbReference type="EMBL" id="TKA71051.1"/>
    </source>
</evidence>
<sequence length="578" mass="65269">MSPSTVLSSTAEMPRTRLSNLSVDVKTLIVGHVPRPTDMVNLCLTNKQLHEITVRQLYRIVSLDLGGTTDTKLSAFLNPKNIGLPHIRRIRLYLANVMDRCNQQQQAHFAIRMLLEFLPENILEEFSWCPWAPFSADNLLLLYKKQRRMKWLEAMTLDKEILSTLEKQSYYTEVFQNTRKLAFYPENRETLDLCHAFLVKTPRVEDIIIHANFEYASPPIPERELQDSSTAPGLITTTIFGHMQPFSKCTPLALRDLRLHKINLRYSSDTYCKIVNFSTVKILRFFHCPGVDALLAELSKSTKLPEKLECLELQGKDNAENDILSALDGFLCLVSGVKDLVIDLENVKALPSAACITRHAKTLETMNVHASSGDSDEEELVFDVVDFALICKDCTRLEQMSVAFPVTSLIRTTSDPFMAFMNALLDLPRLITLNITTWPNNKPSSNWLPRNIYEALLQNLAQSIFTHHTASPSIPTSPLFTITTSSTPSSSLSPPSTKLALLAFGTSDRIYEREDSKNQIIFARSLAFDAFGRAVPAAVSISWCLRQYVEPRSDVLEFVLGRSARPPTREYSRSEDSD</sequence>
<comment type="caution">
    <text evidence="1">The sequence shown here is derived from an EMBL/GenBank/DDBJ whole genome shotgun (WGS) entry which is preliminary data.</text>
</comment>
<accession>A0A4U0X5A9</accession>
<name>A0A4U0X5A9_9PEZI</name>
<reference evidence="1 2" key="1">
    <citation type="submission" date="2017-03" db="EMBL/GenBank/DDBJ databases">
        <title>Genomes of endolithic fungi from Antarctica.</title>
        <authorList>
            <person name="Coleine C."/>
            <person name="Masonjones S."/>
            <person name="Stajich J.E."/>
        </authorList>
    </citation>
    <scope>NUCLEOTIDE SEQUENCE [LARGE SCALE GENOMIC DNA]</scope>
    <source>
        <strain evidence="1 2">CCFEE 5187</strain>
    </source>
</reference>
<dbReference type="OrthoDB" id="5284003at2759"/>
<dbReference type="EMBL" id="NAJN01000597">
    <property type="protein sequence ID" value="TKA71051.1"/>
    <property type="molecule type" value="Genomic_DNA"/>
</dbReference>
<dbReference type="Proteomes" id="UP000308768">
    <property type="component" value="Unassembled WGS sequence"/>
</dbReference>
<protein>
    <submittedName>
        <fullName evidence="1">Uncharacterized protein</fullName>
    </submittedName>
</protein>
<dbReference type="AlphaFoldDB" id="A0A4U0X5A9"/>
<evidence type="ECO:0000313" key="2">
    <source>
        <dbReference type="Proteomes" id="UP000308768"/>
    </source>
</evidence>